<feature type="domain" description="Flagellar M-ring N-terminal" evidence="12">
    <location>
        <begin position="46"/>
        <end position="219"/>
    </location>
</feature>
<dbReference type="Pfam" id="PF08345">
    <property type="entry name" value="YscJ_FliF_C"/>
    <property type="match status" value="1"/>
</dbReference>
<comment type="subcellular location">
    <subcellularLocation>
        <location evidence="1 9">Bacterial flagellum basal body</location>
    </subcellularLocation>
    <subcellularLocation>
        <location evidence="2">Cell membrane</location>
        <topology evidence="2">Multi-pass membrane protein</topology>
    </subcellularLocation>
</comment>
<dbReference type="Gene3D" id="3.30.300.30">
    <property type="match status" value="1"/>
</dbReference>
<evidence type="ECO:0000256" key="1">
    <source>
        <dbReference type="ARBA" id="ARBA00004117"/>
    </source>
</evidence>
<proteinExistence type="inferred from homology"/>
<dbReference type="InterPro" id="IPR045851">
    <property type="entry name" value="AMP-bd_C_sf"/>
</dbReference>
<evidence type="ECO:0000256" key="3">
    <source>
        <dbReference type="ARBA" id="ARBA00007971"/>
    </source>
</evidence>
<accession>A0A9D7XGP1</accession>
<evidence type="ECO:0000313" key="14">
    <source>
        <dbReference type="EMBL" id="MBK9795197.1"/>
    </source>
</evidence>
<comment type="similarity">
    <text evidence="3 9">Belongs to the FliF family.</text>
</comment>
<dbReference type="NCBIfam" id="TIGR00206">
    <property type="entry name" value="fliF"/>
    <property type="match status" value="1"/>
</dbReference>
<evidence type="ECO:0000256" key="5">
    <source>
        <dbReference type="ARBA" id="ARBA00022692"/>
    </source>
</evidence>
<name>A0A9D7XGP1_9BACT</name>
<evidence type="ECO:0000313" key="15">
    <source>
        <dbReference type="Proteomes" id="UP000886657"/>
    </source>
</evidence>
<dbReference type="PANTHER" id="PTHR30046:SF0">
    <property type="entry name" value="FLAGELLAR M-RING PROTEIN"/>
    <property type="match status" value="1"/>
</dbReference>
<feature type="compositionally biased region" description="Polar residues" evidence="10">
    <location>
        <begin position="310"/>
        <end position="325"/>
    </location>
</feature>
<keyword evidence="4" id="KW-1003">Cell membrane</keyword>
<feature type="transmembrane region" description="Helical" evidence="11">
    <location>
        <begin position="24"/>
        <end position="45"/>
    </location>
</feature>
<reference evidence="14" key="1">
    <citation type="submission" date="2020-10" db="EMBL/GenBank/DDBJ databases">
        <title>Connecting structure to function with the recovery of over 1000 high-quality activated sludge metagenome-assembled genomes encoding full-length rRNA genes using long-read sequencing.</title>
        <authorList>
            <person name="Singleton C.M."/>
            <person name="Petriglieri F."/>
            <person name="Kristensen J.M."/>
            <person name="Kirkegaard R.H."/>
            <person name="Michaelsen T.Y."/>
            <person name="Andersen M.H."/>
            <person name="Karst S.M."/>
            <person name="Dueholm M.S."/>
            <person name="Nielsen P.H."/>
            <person name="Albertsen M."/>
        </authorList>
    </citation>
    <scope>NUCLEOTIDE SEQUENCE</scope>
    <source>
        <strain evidence="14">Skiv_18-Q3-R9-52_MAXAC.067</strain>
    </source>
</reference>
<feature type="transmembrane region" description="Helical" evidence="11">
    <location>
        <begin position="445"/>
        <end position="464"/>
    </location>
</feature>
<protein>
    <recommendedName>
        <fullName evidence="9">Flagellar M-ring protein</fullName>
    </recommendedName>
</protein>
<evidence type="ECO:0000256" key="11">
    <source>
        <dbReference type="SAM" id="Phobius"/>
    </source>
</evidence>
<evidence type="ECO:0000256" key="4">
    <source>
        <dbReference type="ARBA" id="ARBA00022475"/>
    </source>
</evidence>
<comment type="caution">
    <text evidence="14">The sequence shown here is derived from an EMBL/GenBank/DDBJ whole genome shotgun (WGS) entry which is preliminary data.</text>
</comment>
<comment type="function">
    <text evidence="9">The M ring may be actively involved in energy transduction.</text>
</comment>
<keyword evidence="14" id="KW-0282">Flagellum</keyword>
<dbReference type="PIRSF" id="PIRSF004862">
    <property type="entry name" value="FliF"/>
    <property type="match status" value="1"/>
</dbReference>
<dbReference type="PRINTS" id="PR01009">
    <property type="entry name" value="FLGMRINGFLIF"/>
</dbReference>
<evidence type="ECO:0000256" key="6">
    <source>
        <dbReference type="ARBA" id="ARBA00022989"/>
    </source>
</evidence>
<evidence type="ECO:0000259" key="12">
    <source>
        <dbReference type="Pfam" id="PF01514"/>
    </source>
</evidence>
<keyword evidence="8 9" id="KW-0975">Bacterial flagellum</keyword>
<feature type="compositionally biased region" description="Basic and acidic residues" evidence="10">
    <location>
        <begin position="291"/>
        <end position="303"/>
    </location>
</feature>
<dbReference type="EMBL" id="JADKIO010000004">
    <property type="protein sequence ID" value="MBK9795197.1"/>
    <property type="molecule type" value="Genomic_DNA"/>
</dbReference>
<dbReference type="AlphaFoldDB" id="A0A9D7XGP1"/>
<gene>
    <name evidence="14" type="primary">fliF</name>
    <name evidence="14" type="ORF">IPP58_01625</name>
</gene>
<dbReference type="Pfam" id="PF01514">
    <property type="entry name" value="YscJ_FliF"/>
    <property type="match status" value="1"/>
</dbReference>
<dbReference type="GO" id="GO:0003774">
    <property type="term" value="F:cytoskeletal motor activity"/>
    <property type="evidence" value="ECO:0007669"/>
    <property type="project" value="InterPro"/>
</dbReference>
<keyword evidence="7 11" id="KW-0472">Membrane</keyword>
<dbReference type="GO" id="GO:0009431">
    <property type="term" value="C:bacterial-type flagellum basal body, MS ring"/>
    <property type="evidence" value="ECO:0007669"/>
    <property type="project" value="InterPro"/>
</dbReference>
<evidence type="ECO:0000259" key="13">
    <source>
        <dbReference type="Pfam" id="PF08345"/>
    </source>
</evidence>
<dbReference type="PANTHER" id="PTHR30046">
    <property type="entry name" value="FLAGELLAR M-RING PROTEIN"/>
    <property type="match status" value="1"/>
</dbReference>
<organism evidence="14 15">
    <name type="scientific">Candidatus Geothrix skivensis</name>
    <dbReference type="NCBI Taxonomy" id="2954439"/>
    <lineage>
        <taxon>Bacteria</taxon>
        <taxon>Pseudomonadati</taxon>
        <taxon>Acidobacteriota</taxon>
        <taxon>Holophagae</taxon>
        <taxon>Holophagales</taxon>
        <taxon>Holophagaceae</taxon>
        <taxon>Geothrix</taxon>
    </lineage>
</organism>
<feature type="region of interest" description="Disordered" evidence="10">
    <location>
        <begin position="282"/>
        <end position="334"/>
    </location>
</feature>
<keyword evidence="14" id="KW-0969">Cilium</keyword>
<evidence type="ECO:0000256" key="10">
    <source>
        <dbReference type="SAM" id="MobiDB-lite"/>
    </source>
</evidence>
<feature type="domain" description="Flagellar M-ring C-terminal" evidence="13">
    <location>
        <begin position="252"/>
        <end position="417"/>
    </location>
</feature>
<dbReference type="InterPro" id="IPR006182">
    <property type="entry name" value="FliF_N_dom"/>
</dbReference>
<evidence type="ECO:0000256" key="8">
    <source>
        <dbReference type="ARBA" id="ARBA00023143"/>
    </source>
</evidence>
<dbReference type="InterPro" id="IPR043427">
    <property type="entry name" value="YscJ/FliF"/>
</dbReference>
<keyword evidence="5 11" id="KW-0812">Transmembrane</keyword>
<dbReference type="Proteomes" id="UP000886657">
    <property type="component" value="Unassembled WGS sequence"/>
</dbReference>
<dbReference type="InterPro" id="IPR013556">
    <property type="entry name" value="Flag_M-ring_C"/>
</dbReference>
<dbReference type="GO" id="GO:0005886">
    <property type="term" value="C:plasma membrane"/>
    <property type="evidence" value="ECO:0007669"/>
    <property type="project" value="UniProtKB-SubCell"/>
</dbReference>
<sequence length="564" mass="60752">MAGETNLAEQLTSAFRGMSGTQRVMVVAISLTVLLALGGLGIWAGQETKGVLASNISSAEASSIVSQLDKMQVPYELSGDQRTILVPESKVGSLRLKFAGDGLLSGDKLGFEKLENAGLGTTDFSQKVIHRRAMEATLSKTIMSLQQVAEAQVHITPGSDSPFLTEKEDAKASVLLKLRGSRMLPDENTQAIVNLVAASVEGLKPDQVVVIDQFSRILSRTGRDPMVGASDSQKKVAREEEDHMVRRVTELLEPVVGIGKVRATAHVELDFDKVKINSETFDPQGQVERSVQQKDEKVQKRDAGAGVPGTASNVAPATAGATANVTESSEKKETTTNFEISKTVRAIEQATGSVKRVTLAVIVDHMSAWDKDAKGEPVQKFTARSAEELKKIRDQVSAAVGIQPKRGDELTVENMAFATLQVNPKEEADAKKQFWVDLGLKALPYAAWGVVGFIVFFMLFLPMLRRMSAAINRPTPMRVASAEGGEAAMAGAGGGGGITRKPVQVKSMSEIEAEIEAELNADAAFSAPEARRRELIKKRLQDGSNEDPETMASLVRSWLLEEGR</sequence>
<dbReference type="InterPro" id="IPR000067">
    <property type="entry name" value="FlgMring_FliF"/>
</dbReference>
<dbReference type="GO" id="GO:0071973">
    <property type="term" value="P:bacterial-type flagellum-dependent cell motility"/>
    <property type="evidence" value="ECO:0007669"/>
    <property type="project" value="InterPro"/>
</dbReference>
<keyword evidence="6 11" id="KW-1133">Transmembrane helix</keyword>
<evidence type="ECO:0000256" key="2">
    <source>
        <dbReference type="ARBA" id="ARBA00004651"/>
    </source>
</evidence>
<evidence type="ECO:0000256" key="9">
    <source>
        <dbReference type="PIRNR" id="PIRNR004862"/>
    </source>
</evidence>
<evidence type="ECO:0000256" key="7">
    <source>
        <dbReference type="ARBA" id="ARBA00023136"/>
    </source>
</evidence>
<keyword evidence="14" id="KW-0966">Cell projection</keyword>